<proteinExistence type="predicted"/>
<dbReference type="PANTHER" id="PTHR28538:SF1">
    <property type="entry name" value="INTEGRAL INNER NUCLEAR MEMBRANE PROTEIN IMA1"/>
    <property type="match status" value="1"/>
</dbReference>
<dbReference type="Pfam" id="PF09779">
    <property type="entry name" value="Ima1_N"/>
    <property type="match status" value="1"/>
</dbReference>
<evidence type="ECO:0000313" key="9">
    <source>
        <dbReference type="EMBL" id="KAJ7357203.1"/>
    </source>
</evidence>
<dbReference type="GO" id="GO:0071765">
    <property type="term" value="P:nuclear inner membrane organization"/>
    <property type="evidence" value="ECO:0007669"/>
    <property type="project" value="InterPro"/>
</dbReference>
<evidence type="ECO:0000256" key="2">
    <source>
        <dbReference type="ARBA" id="ARBA00022692"/>
    </source>
</evidence>
<feature type="transmembrane region" description="Helical" evidence="7">
    <location>
        <begin position="258"/>
        <end position="278"/>
    </location>
</feature>
<evidence type="ECO:0000256" key="6">
    <source>
        <dbReference type="SAM" id="MobiDB-lite"/>
    </source>
</evidence>
<evidence type="ECO:0000256" key="7">
    <source>
        <dbReference type="SAM" id="Phobius"/>
    </source>
</evidence>
<dbReference type="GO" id="GO:0005637">
    <property type="term" value="C:nuclear inner membrane"/>
    <property type="evidence" value="ECO:0007669"/>
    <property type="project" value="UniProtKB-SubCell"/>
</dbReference>
<dbReference type="InterPro" id="IPR042321">
    <property type="entry name" value="Ima1"/>
</dbReference>
<keyword evidence="5" id="KW-0539">Nucleus</keyword>
<keyword evidence="2 7" id="KW-0812">Transmembrane</keyword>
<feature type="transmembrane region" description="Helical" evidence="7">
    <location>
        <begin position="186"/>
        <end position="204"/>
    </location>
</feature>
<comment type="subcellular location">
    <subcellularLocation>
        <location evidence="1">Nucleus inner membrane</location>
        <topology evidence="1">Multi-pass membrane protein</topology>
    </subcellularLocation>
</comment>
<evidence type="ECO:0000259" key="8">
    <source>
        <dbReference type="Pfam" id="PF09779"/>
    </source>
</evidence>
<evidence type="ECO:0000256" key="1">
    <source>
        <dbReference type="ARBA" id="ARBA00004473"/>
    </source>
</evidence>
<organism evidence="9 10">
    <name type="scientific">Mycena albidolilacea</name>
    <dbReference type="NCBI Taxonomy" id="1033008"/>
    <lineage>
        <taxon>Eukaryota</taxon>
        <taxon>Fungi</taxon>
        <taxon>Dikarya</taxon>
        <taxon>Basidiomycota</taxon>
        <taxon>Agaricomycotina</taxon>
        <taxon>Agaricomycetes</taxon>
        <taxon>Agaricomycetidae</taxon>
        <taxon>Agaricales</taxon>
        <taxon>Marasmiineae</taxon>
        <taxon>Mycenaceae</taxon>
        <taxon>Mycena</taxon>
    </lineage>
</organism>
<protein>
    <submittedName>
        <fullName evidence="9">Ima1 N-terminal domain-containing protein</fullName>
    </submittedName>
</protein>
<dbReference type="GO" id="GO:0034992">
    <property type="term" value="C:microtubule organizing center attachment site"/>
    <property type="evidence" value="ECO:0007669"/>
    <property type="project" value="TreeGrafter"/>
</dbReference>
<feature type="domain" description="Ima1 N-terminal" evidence="8">
    <location>
        <begin position="8"/>
        <end position="132"/>
    </location>
</feature>
<comment type="caution">
    <text evidence="9">The sequence shown here is derived from an EMBL/GenBank/DDBJ whole genome shotgun (WGS) entry which is preliminary data.</text>
</comment>
<evidence type="ECO:0000256" key="3">
    <source>
        <dbReference type="ARBA" id="ARBA00022989"/>
    </source>
</evidence>
<dbReference type="PANTHER" id="PTHR28538">
    <property type="entry name" value="INTEGRAL INNER NUCLEAR MEMBRANE PROTEIN IMA1"/>
    <property type="match status" value="1"/>
</dbReference>
<evidence type="ECO:0000256" key="5">
    <source>
        <dbReference type="ARBA" id="ARBA00023242"/>
    </source>
</evidence>
<sequence length="525" mass="58697">MLRRRSNISCYFCNSGLSLPKDPTNFRCPHCNCLNRWVDGQIVSDESAMYDEALNSRAFSKRAAPRTDRIPTMYGPSVFCHTCQTNQMLLVNLLANYLDSDESEQRMQTLDEYRESLHLRYPPVCDSCRPAVEEEIRRKDAMARTQALGGWLNQTKGKARQRQASLTKDDVDKLGREILVWRVRGCLWAATVFASILGSLSAVLGYRPFLWLSFILPGLPVIALGSIFWAAWDPTYSSFRSARIQGRDVRVRGKTKHITLQMTSWASRFTTSIILATYWFRKNDFLDLSHFPSTRSRIYFSISFILEFCAASLSFFILQLQQPPTIRLIDTAKHNPDLSRSRSQTPVPASSSTPEPENLLAGLSFSSKPVITPKTGPVFGMPSMLSSLTAQAEQRPEADEMDIDVPPTDAKGKARESGDALWLRPQRFFAPEAPTGLEGLFERTKIVDDITMGDATSAPSSGSRPSGARLPYSWNWWWGCAYASSLVLLAGLVYKVWPTAPNPGDSFSPVAISQLGPLDTAFFAP</sequence>
<feature type="transmembrane region" description="Helical" evidence="7">
    <location>
        <begin position="476"/>
        <end position="497"/>
    </location>
</feature>
<name>A0AAD7AGU3_9AGAR</name>
<feature type="transmembrane region" description="Helical" evidence="7">
    <location>
        <begin position="210"/>
        <end position="232"/>
    </location>
</feature>
<evidence type="ECO:0000313" key="10">
    <source>
        <dbReference type="Proteomes" id="UP001218218"/>
    </source>
</evidence>
<dbReference type="GO" id="GO:0034506">
    <property type="term" value="C:chromosome, centromeric core domain"/>
    <property type="evidence" value="ECO:0007669"/>
    <property type="project" value="TreeGrafter"/>
</dbReference>
<dbReference type="InterPro" id="IPR018617">
    <property type="entry name" value="Ima1_N"/>
</dbReference>
<feature type="compositionally biased region" description="Polar residues" evidence="6">
    <location>
        <begin position="341"/>
        <end position="355"/>
    </location>
</feature>
<evidence type="ECO:0000256" key="4">
    <source>
        <dbReference type="ARBA" id="ARBA00023136"/>
    </source>
</evidence>
<dbReference type="EMBL" id="JARIHO010000008">
    <property type="protein sequence ID" value="KAJ7357203.1"/>
    <property type="molecule type" value="Genomic_DNA"/>
</dbReference>
<feature type="region of interest" description="Disordered" evidence="6">
    <location>
        <begin position="390"/>
        <end position="417"/>
    </location>
</feature>
<reference evidence="9" key="1">
    <citation type="submission" date="2023-03" db="EMBL/GenBank/DDBJ databases">
        <title>Massive genome expansion in bonnet fungi (Mycena s.s.) driven by repeated elements and novel gene families across ecological guilds.</title>
        <authorList>
            <consortium name="Lawrence Berkeley National Laboratory"/>
            <person name="Harder C.B."/>
            <person name="Miyauchi S."/>
            <person name="Viragh M."/>
            <person name="Kuo A."/>
            <person name="Thoen E."/>
            <person name="Andreopoulos B."/>
            <person name="Lu D."/>
            <person name="Skrede I."/>
            <person name="Drula E."/>
            <person name="Henrissat B."/>
            <person name="Morin E."/>
            <person name="Kohler A."/>
            <person name="Barry K."/>
            <person name="LaButti K."/>
            <person name="Morin E."/>
            <person name="Salamov A."/>
            <person name="Lipzen A."/>
            <person name="Mereny Z."/>
            <person name="Hegedus B."/>
            <person name="Baldrian P."/>
            <person name="Stursova M."/>
            <person name="Weitz H."/>
            <person name="Taylor A."/>
            <person name="Grigoriev I.V."/>
            <person name="Nagy L.G."/>
            <person name="Martin F."/>
            <person name="Kauserud H."/>
        </authorList>
    </citation>
    <scope>NUCLEOTIDE SEQUENCE</scope>
    <source>
        <strain evidence="9">CBHHK002</strain>
    </source>
</reference>
<keyword evidence="3 7" id="KW-1133">Transmembrane helix</keyword>
<keyword evidence="4 7" id="KW-0472">Membrane</keyword>
<accession>A0AAD7AGU3</accession>
<feature type="transmembrane region" description="Helical" evidence="7">
    <location>
        <begin position="298"/>
        <end position="318"/>
    </location>
</feature>
<dbReference type="GO" id="GO:0044732">
    <property type="term" value="C:mitotic spindle pole body"/>
    <property type="evidence" value="ECO:0007669"/>
    <property type="project" value="TreeGrafter"/>
</dbReference>
<dbReference type="Proteomes" id="UP001218218">
    <property type="component" value="Unassembled WGS sequence"/>
</dbReference>
<keyword evidence="10" id="KW-1185">Reference proteome</keyword>
<dbReference type="AlphaFoldDB" id="A0AAD7AGU3"/>
<feature type="region of interest" description="Disordered" evidence="6">
    <location>
        <begin position="334"/>
        <end position="356"/>
    </location>
</feature>
<gene>
    <name evidence="9" type="ORF">DFH08DRAFT_477287</name>
</gene>